<keyword evidence="6" id="KW-1185">Reference proteome</keyword>
<evidence type="ECO:0000259" key="4">
    <source>
        <dbReference type="PROSITE" id="PS51900"/>
    </source>
</evidence>
<dbReference type="EMBL" id="AZHW01000020">
    <property type="protein sequence ID" value="ETX03630.1"/>
    <property type="molecule type" value="Genomic_DNA"/>
</dbReference>
<sequence length="128" mass="14912">MKICDGTGYIMRVIPTACPETNADFLDAFRHDLADRDLAPSPIRAYLADLTCFQTWLTWVHEDNVPLLTQGRTVDLAAFRTHLIHEQGHPPTTVNRRLQGLRRLFQWFMDCNWMAENPTTHLRFMDLQ</sequence>
<dbReference type="GO" id="GO:0003677">
    <property type="term" value="F:DNA binding"/>
    <property type="evidence" value="ECO:0007669"/>
    <property type="project" value="UniProtKB-UniRule"/>
</dbReference>
<dbReference type="AlphaFoldDB" id="W4M0C7"/>
<evidence type="ECO:0000256" key="2">
    <source>
        <dbReference type="ARBA" id="ARBA00023125"/>
    </source>
</evidence>
<reference evidence="5 6" key="1">
    <citation type="journal article" date="2014" name="Nature">
        <title>An environmental bacterial taxon with a large and distinct metabolic repertoire.</title>
        <authorList>
            <person name="Wilson M.C."/>
            <person name="Mori T."/>
            <person name="Ruckert C."/>
            <person name="Uria A.R."/>
            <person name="Helf M.J."/>
            <person name="Takada K."/>
            <person name="Gernert C."/>
            <person name="Steffens U.A."/>
            <person name="Heycke N."/>
            <person name="Schmitt S."/>
            <person name="Rinke C."/>
            <person name="Helfrich E.J."/>
            <person name="Brachmann A.O."/>
            <person name="Gurgui C."/>
            <person name="Wakimoto T."/>
            <person name="Kracht M."/>
            <person name="Crusemann M."/>
            <person name="Hentschel U."/>
            <person name="Abe I."/>
            <person name="Matsunaga S."/>
            <person name="Kalinowski J."/>
            <person name="Takeyama H."/>
            <person name="Piel J."/>
        </authorList>
    </citation>
    <scope>NUCLEOTIDE SEQUENCE [LARGE SCALE GENOMIC DNA]</scope>
    <source>
        <strain evidence="6">TSY1</strain>
        <plasmid evidence="5">pTSY</plasmid>
    </source>
</reference>
<evidence type="ECO:0000256" key="1">
    <source>
        <dbReference type="ARBA" id="ARBA00022908"/>
    </source>
</evidence>
<evidence type="ECO:0000256" key="3">
    <source>
        <dbReference type="PROSITE-ProRule" id="PRU01248"/>
    </source>
</evidence>
<keyword evidence="2 3" id="KW-0238">DNA-binding</keyword>
<dbReference type="Pfam" id="PF02899">
    <property type="entry name" value="Phage_int_SAM_1"/>
    <property type="match status" value="1"/>
</dbReference>
<protein>
    <recommendedName>
        <fullName evidence="4">Core-binding (CB) domain-containing protein</fullName>
    </recommendedName>
</protein>
<dbReference type="PROSITE" id="PS51900">
    <property type="entry name" value="CB"/>
    <property type="match status" value="1"/>
</dbReference>
<dbReference type="SUPFAM" id="SSF47823">
    <property type="entry name" value="lambda integrase-like, N-terminal domain"/>
    <property type="match status" value="1"/>
</dbReference>
<dbReference type="GO" id="GO:0015074">
    <property type="term" value="P:DNA integration"/>
    <property type="evidence" value="ECO:0007669"/>
    <property type="project" value="UniProtKB-KW"/>
</dbReference>
<name>W4M0C7_ENTF1</name>
<proteinExistence type="predicted"/>
<comment type="caution">
    <text evidence="5">The sequence shown here is derived from an EMBL/GenBank/DDBJ whole genome shotgun (WGS) entry which is preliminary data.</text>
</comment>
<feature type="domain" description="Core-binding (CB)" evidence="4">
    <location>
        <begin position="20"/>
        <end position="109"/>
    </location>
</feature>
<accession>W4M0C7</accession>
<dbReference type="InterPro" id="IPR044068">
    <property type="entry name" value="CB"/>
</dbReference>
<dbReference type="Gene3D" id="1.10.150.130">
    <property type="match status" value="1"/>
</dbReference>
<keyword evidence="5" id="KW-0614">Plasmid</keyword>
<geneLocation type="plasmid" evidence="5">
    <name>pTSY</name>
</geneLocation>
<gene>
    <name evidence="5" type="ORF">ETSY1_46665</name>
</gene>
<dbReference type="InterPro" id="IPR004107">
    <property type="entry name" value="Integrase_SAM-like_N"/>
</dbReference>
<dbReference type="HOGENOM" id="CLU_1955602_0_0_7"/>
<organism evidence="5 6">
    <name type="scientific">Entotheonella factor</name>
    <dbReference type="NCBI Taxonomy" id="1429438"/>
    <lineage>
        <taxon>Bacteria</taxon>
        <taxon>Pseudomonadati</taxon>
        <taxon>Nitrospinota/Tectimicrobiota group</taxon>
        <taxon>Candidatus Tectimicrobiota</taxon>
        <taxon>Candidatus Entotheonellia</taxon>
        <taxon>Candidatus Entotheonellales</taxon>
        <taxon>Candidatus Entotheonellaceae</taxon>
        <taxon>Candidatus Entotheonella</taxon>
    </lineage>
</organism>
<keyword evidence="1" id="KW-0229">DNA integration</keyword>
<dbReference type="InterPro" id="IPR010998">
    <property type="entry name" value="Integrase_recombinase_N"/>
</dbReference>
<evidence type="ECO:0000313" key="6">
    <source>
        <dbReference type="Proteomes" id="UP000019141"/>
    </source>
</evidence>
<dbReference type="Proteomes" id="UP000019141">
    <property type="component" value="Unassembled WGS sequence"/>
</dbReference>
<evidence type="ECO:0000313" key="5">
    <source>
        <dbReference type="EMBL" id="ETX03630.1"/>
    </source>
</evidence>